<feature type="region of interest" description="Disordered" evidence="1">
    <location>
        <begin position="153"/>
        <end position="215"/>
    </location>
</feature>
<feature type="region of interest" description="Disordered" evidence="1">
    <location>
        <begin position="1"/>
        <end position="23"/>
    </location>
</feature>
<keyword evidence="3" id="KW-1185">Reference proteome</keyword>
<feature type="region of interest" description="Disordered" evidence="1">
    <location>
        <begin position="101"/>
        <end position="127"/>
    </location>
</feature>
<evidence type="ECO:0000313" key="2">
    <source>
        <dbReference type="EMBL" id="CUE66703.1"/>
    </source>
</evidence>
<sequence>MMQSTPFGSTPSTPQLFPPPVHDEPLHVAVLHGGDYHRRQLTASKIQDVYPHPLPIARQDRSVHHPSVRALMEAMDHVTVVASYNPYSRTAPIEHHIVPRTDPLDNNNAPQQHAEGNVSTTSAFSAQESPLILPPSKSLVHKNATTTNNIFVSVGPPLDNNEESVDSANTTASTTPLRAHHDGLSSDEDECVTPPNTPSSAFPSDASSLPASMSSATAPSALQRPIVLDCHHHLVAACPTSPTAPAVPRVGRLYYFVAPTLFPDYCVFEDSNPSSTPASNAAAPATTALLHRRIVFGSRCSIELAHLPRYKLGGLCCEIEDVVVAHILFMATGVIVAGADMFTNCKGCCSVWLRSEADAQKLRDGVHQRLWTLPTQLGYCLLSKNAEGRRFLEDQIQRISSPFAHLRFPRHMVTVQRYIDLPEHRPTRSSNNGSSKKHSSKNTNDK</sequence>
<protein>
    <submittedName>
        <fullName evidence="2">Uncharacterized protein</fullName>
    </submittedName>
</protein>
<dbReference type="Proteomes" id="UP000051952">
    <property type="component" value="Unassembled WGS sequence"/>
</dbReference>
<reference evidence="3" key="1">
    <citation type="submission" date="2015-09" db="EMBL/GenBank/DDBJ databases">
        <authorList>
            <consortium name="Pathogen Informatics"/>
        </authorList>
    </citation>
    <scope>NUCLEOTIDE SEQUENCE [LARGE SCALE GENOMIC DNA]</scope>
    <source>
        <strain evidence="3">Lake Konstanz</strain>
    </source>
</reference>
<name>A0A0S4IKW1_BODSA</name>
<accession>A0A0S4IKW1</accession>
<organism evidence="2 3">
    <name type="scientific">Bodo saltans</name>
    <name type="common">Flagellated protozoan</name>
    <dbReference type="NCBI Taxonomy" id="75058"/>
    <lineage>
        <taxon>Eukaryota</taxon>
        <taxon>Discoba</taxon>
        <taxon>Euglenozoa</taxon>
        <taxon>Kinetoplastea</taxon>
        <taxon>Metakinetoplastina</taxon>
        <taxon>Eubodonida</taxon>
        <taxon>Bodonidae</taxon>
        <taxon>Bodo</taxon>
    </lineage>
</organism>
<feature type="compositionally biased region" description="Polar residues" evidence="1">
    <location>
        <begin position="117"/>
        <end position="127"/>
    </location>
</feature>
<proteinExistence type="predicted"/>
<feature type="compositionally biased region" description="Polar residues" evidence="1">
    <location>
        <begin position="166"/>
        <end position="176"/>
    </location>
</feature>
<feature type="compositionally biased region" description="Polar residues" evidence="1">
    <location>
        <begin position="1"/>
        <end position="15"/>
    </location>
</feature>
<dbReference type="EMBL" id="CYKH01000057">
    <property type="protein sequence ID" value="CUE66703.1"/>
    <property type="molecule type" value="Genomic_DNA"/>
</dbReference>
<feature type="compositionally biased region" description="Low complexity" evidence="1">
    <location>
        <begin position="203"/>
        <end position="215"/>
    </location>
</feature>
<feature type="region of interest" description="Disordered" evidence="1">
    <location>
        <begin position="421"/>
        <end position="446"/>
    </location>
</feature>
<gene>
    <name evidence="2" type="ORF">BSAL_51300</name>
</gene>
<dbReference type="VEuPathDB" id="TriTrypDB:BSAL_51300"/>
<evidence type="ECO:0000256" key="1">
    <source>
        <dbReference type="SAM" id="MobiDB-lite"/>
    </source>
</evidence>
<evidence type="ECO:0000313" key="3">
    <source>
        <dbReference type="Proteomes" id="UP000051952"/>
    </source>
</evidence>
<dbReference type="AlphaFoldDB" id="A0A0S4IKW1"/>